<dbReference type="STRING" id="59843.A3958_06065"/>
<gene>
    <name evidence="1" type="ORF">AWU65_06065</name>
</gene>
<dbReference type="NCBIfam" id="TIGR01484">
    <property type="entry name" value="HAD-SF-IIB"/>
    <property type="match status" value="1"/>
</dbReference>
<dbReference type="GO" id="GO:0005829">
    <property type="term" value="C:cytosol"/>
    <property type="evidence" value="ECO:0007669"/>
    <property type="project" value="TreeGrafter"/>
</dbReference>
<dbReference type="PANTHER" id="PTHR10000">
    <property type="entry name" value="PHOSPHOSERINE PHOSPHATASE"/>
    <property type="match status" value="1"/>
</dbReference>
<sequence length="260" mass="29023">MTYKAVFFDIDGTLVNEEKEIPQDTIDAIHQLKKNGIDVFIATGRAPYYFEHYARQLGVDSFVSFNGSYVVYQGKAVYEHPISEKTLELLENTALAHNHPIVMQGAEAGFANHEEHPYVAESFYDLRVEVPGYRSSYWKEAKVYQALLYCEAHEEELYTSAEAPFSDVSFVRWHRVAMDVIPGGGSKAKGIEAVLKHLGITAEEAVAFGDGLNDKEMLSYVGLGIAMDNAHEEVKPLADYVTRHVNDGGIRHGLEYAGLI</sequence>
<dbReference type="InterPro" id="IPR000150">
    <property type="entry name" value="Cof"/>
</dbReference>
<dbReference type="SFLD" id="SFLDG01140">
    <property type="entry name" value="C2.B:_Phosphomannomutase_and_P"/>
    <property type="match status" value="1"/>
</dbReference>
<keyword evidence="2" id="KW-1185">Reference proteome</keyword>
<evidence type="ECO:0000313" key="2">
    <source>
        <dbReference type="Proteomes" id="UP000076796"/>
    </source>
</evidence>
<dbReference type="Pfam" id="PF08282">
    <property type="entry name" value="Hydrolase_3"/>
    <property type="match status" value="1"/>
</dbReference>
<dbReference type="InterPro" id="IPR006379">
    <property type="entry name" value="HAD-SF_hydro_IIB"/>
</dbReference>
<dbReference type="Gene3D" id="3.40.50.1000">
    <property type="entry name" value="HAD superfamily/HAD-like"/>
    <property type="match status" value="1"/>
</dbReference>
<dbReference type="InterPro" id="IPR036412">
    <property type="entry name" value="HAD-like_sf"/>
</dbReference>
<dbReference type="GO" id="GO:0016791">
    <property type="term" value="F:phosphatase activity"/>
    <property type="evidence" value="ECO:0007669"/>
    <property type="project" value="UniProtKB-ARBA"/>
</dbReference>
<dbReference type="EMBL" id="LWMH01000001">
    <property type="protein sequence ID" value="KZS45517.1"/>
    <property type="molecule type" value="Genomic_DNA"/>
</dbReference>
<accession>A0A163HJP1</accession>
<dbReference type="RefSeq" id="WP_036643575.1">
    <property type="nucleotide sequence ID" value="NZ_CBCSBX010000011.1"/>
</dbReference>
<proteinExistence type="predicted"/>
<dbReference type="AlphaFoldDB" id="A0A163HJP1"/>
<evidence type="ECO:0000313" key="1">
    <source>
        <dbReference type="EMBL" id="KZS45517.1"/>
    </source>
</evidence>
<comment type="caution">
    <text evidence="1">The sequence shown here is derived from an EMBL/GenBank/DDBJ whole genome shotgun (WGS) entry which is preliminary data.</text>
</comment>
<dbReference type="SFLD" id="SFLDS00003">
    <property type="entry name" value="Haloacid_Dehalogenase"/>
    <property type="match status" value="1"/>
</dbReference>
<dbReference type="CDD" id="cd07517">
    <property type="entry name" value="HAD_HPP"/>
    <property type="match status" value="1"/>
</dbReference>
<dbReference type="SUPFAM" id="SSF56784">
    <property type="entry name" value="HAD-like"/>
    <property type="match status" value="1"/>
</dbReference>
<reference evidence="1" key="1">
    <citation type="journal article" date="2016" name="Genome Announc.">
        <title>Draft genomes of two strains of Paenibacillus glucanolyticus with capability to degrade lignocellulose.</title>
        <authorList>
            <person name="Mathews S.L."/>
            <person name="Pawlak J."/>
            <person name="Grunden A.M."/>
        </authorList>
    </citation>
    <scope>NUCLEOTIDE SEQUENCE [LARGE SCALE GENOMIC DNA]</scope>
    <source>
        <strain evidence="1">SLM1</strain>
    </source>
</reference>
<dbReference type="Gene3D" id="3.30.1240.10">
    <property type="match status" value="1"/>
</dbReference>
<dbReference type="NCBIfam" id="TIGR00099">
    <property type="entry name" value="Cof-subfamily"/>
    <property type="match status" value="1"/>
</dbReference>
<dbReference type="PANTHER" id="PTHR10000:SF25">
    <property type="entry name" value="PHOSPHATASE YKRA-RELATED"/>
    <property type="match status" value="1"/>
</dbReference>
<dbReference type="Proteomes" id="UP000076796">
    <property type="component" value="Unassembled WGS sequence"/>
</dbReference>
<dbReference type="GO" id="GO:0000287">
    <property type="term" value="F:magnesium ion binding"/>
    <property type="evidence" value="ECO:0007669"/>
    <property type="project" value="TreeGrafter"/>
</dbReference>
<dbReference type="OrthoDB" id="9810101at2"/>
<dbReference type="SFLD" id="SFLDG01144">
    <property type="entry name" value="C2.B.4:_PGP_Like"/>
    <property type="match status" value="1"/>
</dbReference>
<dbReference type="PROSITE" id="PS01229">
    <property type="entry name" value="COF_2"/>
    <property type="match status" value="1"/>
</dbReference>
<name>A0A163HJP1_9BACL</name>
<protein>
    <submittedName>
        <fullName evidence="1">Hydrolase Cof</fullName>
    </submittedName>
</protein>
<dbReference type="KEGG" id="pglu:A3958_06065"/>
<organism evidence="1 2">
    <name type="scientific">Paenibacillus glucanolyticus</name>
    <dbReference type="NCBI Taxonomy" id="59843"/>
    <lineage>
        <taxon>Bacteria</taxon>
        <taxon>Bacillati</taxon>
        <taxon>Bacillota</taxon>
        <taxon>Bacilli</taxon>
        <taxon>Bacillales</taxon>
        <taxon>Paenibacillaceae</taxon>
        <taxon>Paenibacillus</taxon>
    </lineage>
</organism>
<dbReference type="PROSITE" id="PS01228">
    <property type="entry name" value="COF_1"/>
    <property type="match status" value="1"/>
</dbReference>
<dbReference type="GeneID" id="97553198"/>
<dbReference type="InterPro" id="IPR023214">
    <property type="entry name" value="HAD_sf"/>
</dbReference>
<keyword evidence="1" id="KW-0378">Hydrolase</keyword>